<dbReference type="PANTHER" id="PTHR34365:SF7">
    <property type="entry name" value="GLYCINE-RICH DOMAIN-CONTAINING PROTEIN 1"/>
    <property type="match status" value="1"/>
</dbReference>
<keyword evidence="2" id="KW-1185">Reference proteome</keyword>
<sequence>METAPFSYTYTTPFSMNTLGSAIGGTEAPGVTFEDGLFTEPFVHIAQIEDHLRLLQAFAELKISVEGMDDRIEMPSDKELRWSWFVGLAVERFERWCKALKPSHMDHGLAMILPPLDVLMVWHAYLLNPGWYAEDGYRVDVLKGLQYAGEALTAALGGEFGELVNAEPSELRVETWVQMTATPFDPFLSATQILARDIACPKCLSVVSAPYITQDDTGYLRSNFAITCPRESCSFEVTRETLALRKLASDLAKQITGGNPSELIAQVPPQFAFLKVKLTVGLAEPSIHRPTSRTFPRGQRVKHAMLSAPALRKPATAVSEIAYADFIMQQANYKLDTLRDMLAKNMKGNGGKLIGRIMSAYVDDKMFSMDLVGAVLRQGSFGAKMYNFGWTKPMFFASEEDKVVLQHVIARYHGFLDLMSASPGSFLVPTLDIDLAWHTHQLMASQYSRDTTQFVGRFIDHDDNVAESKLSTSFDQTRRAWKDRFGVEYTPCGCPLSGKTVGQRLAQLVGHGTNPSYLVPPGKLESPQGVLRDPAFLVAVPLHGVDAAEGVEGGAAAVVAHRRLRQGAGRVAVVAAGEAAEEGATLRHWERRRVDLAAAEAVVVDATLRHGQPRLADPAVAEVVAAAVVEDAVEGINE</sequence>
<dbReference type="Pfam" id="PF07173">
    <property type="entry name" value="GRDP-like"/>
    <property type="match status" value="1"/>
</dbReference>
<comment type="caution">
    <text evidence="1">The sequence shown here is derived from an EMBL/GenBank/DDBJ whole genome shotgun (WGS) entry which is preliminary data.</text>
</comment>
<dbReference type="InterPro" id="IPR009836">
    <property type="entry name" value="GRDP-like"/>
</dbReference>
<dbReference type="AlphaFoldDB" id="A0A8H6ZDS8"/>
<name>A0A8H6ZDS8_9AGAR</name>
<dbReference type="EMBL" id="JACAZH010000002">
    <property type="protein sequence ID" value="KAF7375454.1"/>
    <property type="molecule type" value="Genomic_DNA"/>
</dbReference>
<protein>
    <submittedName>
        <fullName evidence="1">Uncharacterized protein</fullName>
    </submittedName>
</protein>
<dbReference type="Proteomes" id="UP000623467">
    <property type="component" value="Unassembled WGS sequence"/>
</dbReference>
<dbReference type="PANTHER" id="PTHR34365">
    <property type="entry name" value="ENOLASE (DUF1399)"/>
    <property type="match status" value="1"/>
</dbReference>
<evidence type="ECO:0000313" key="1">
    <source>
        <dbReference type="EMBL" id="KAF7375454.1"/>
    </source>
</evidence>
<evidence type="ECO:0000313" key="2">
    <source>
        <dbReference type="Proteomes" id="UP000623467"/>
    </source>
</evidence>
<accession>A0A8H6ZDS8</accession>
<dbReference type="OrthoDB" id="2684236at2759"/>
<gene>
    <name evidence="1" type="ORF">MSAN_00433300</name>
</gene>
<organism evidence="1 2">
    <name type="scientific">Mycena sanguinolenta</name>
    <dbReference type="NCBI Taxonomy" id="230812"/>
    <lineage>
        <taxon>Eukaryota</taxon>
        <taxon>Fungi</taxon>
        <taxon>Dikarya</taxon>
        <taxon>Basidiomycota</taxon>
        <taxon>Agaricomycotina</taxon>
        <taxon>Agaricomycetes</taxon>
        <taxon>Agaricomycetidae</taxon>
        <taxon>Agaricales</taxon>
        <taxon>Marasmiineae</taxon>
        <taxon>Mycenaceae</taxon>
        <taxon>Mycena</taxon>
    </lineage>
</organism>
<proteinExistence type="predicted"/>
<reference evidence="1" key="1">
    <citation type="submission" date="2020-05" db="EMBL/GenBank/DDBJ databases">
        <title>Mycena genomes resolve the evolution of fungal bioluminescence.</title>
        <authorList>
            <person name="Tsai I.J."/>
        </authorList>
    </citation>
    <scope>NUCLEOTIDE SEQUENCE</scope>
    <source>
        <strain evidence="1">160909Yilan</strain>
    </source>
</reference>